<dbReference type="AlphaFoldDB" id="A0A939GB73"/>
<dbReference type="Proteomes" id="UP000664795">
    <property type="component" value="Unassembled WGS sequence"/>
</dbReference>
<gene>
    <name evidence="2" type="ORF">J2I48_26570</name>
</gene>
<comment type="caution">
    <text evidence="2">The sequence shown here is derived from an EMBL/GenBank/DDBJ whole genome shotgun (WGS) entry which is preliminary data.</text>
</comment>
<evidence type="ECO:0000256" key="1">
    <source>
        <dbReference type="SAM" id="Phobius"/>
    </source>
</evidence>
<proteinExistence type="predicted"/>
<reference evidence="2 3" key="1">
    <citation type="submission" date="2021-03" db="EMBL/GenBank/DDBJ databases">
        <title>Fibrella sp. HMF5036 genome sequencing and assembly.</title>
        <authorList>
            <person name="Kang H."/>
            <person name="Kim H."/>
            <person name="Bae S."/>
            <person name="Joh K."/>
        </authorList>
    </citation>
    <scope>NUCLEOTIDE SEQUENCE [LARGE SCALE GENOMIC DNA]</scope>
    <source>
        <strain evidence="2 3">HMF5036</strain>
    </source>
</reference>
<sequence length="196" mass="21226">MALAYLERVPTDRDAFGRKVIAIAGRLGVQPDWLMIVMNFETAGLFKPGYYASSGAVGLIQFTSAGASQVGSTKDALSKLTAIQQLDYVEKYFVSWKAVGKMHSLEDVYTIVFAPAYLGRDPASVIHRKGTAAYAANAPLDRGKKGYITLADIQATIRKYVPSGYVEPTTSVGIGAVALLAGGYWLYQRSKRSTDE</sequence>
<name>A0A939GB73_9BACT</name>
<dbReference type="SUPFAM" id="SSF53955">
    <property type="entry name" value="Lysozyme-like"/>
    <property type="match status" value="1"/>
</dbReference>
<evidence type="ECO:0008006" key="4">
    <source>
        <dbReference type="Google" id="ProtNLM"/>
    </source>
</evidence>
<dbReference type="InterPro" id="IPR023346">
    <property type="entry name" value="Lysozyme-like_dom_sf"/>
</dbReference>
<protein>
    <recommendedName>
        <fullName evidence="4">Transglycosylase SLT domain-containing protein</fullName>
    </recommendedName>
</protein>
<dbReference type="EMBL" id="JAFMYU010000034">
    <property type="protein sequence ID" value="MBO0934603.1"/>
    <property type="molecule type" value="Genomic_DNA"/>
</dbReference>
<feature type="transmembrane region" description="Helical" evidence="1">
    <location>
        <begin position="168"/>
        <end position="187"/>
    </location>
</feature>
<keyword evidence="1" id="KW-1133">Transmembrane helix</keyword>
<organism evidence="2 3">
    <name type="scientific">Fibrella aquatilis</name>
    <dbReference type="NCBI Taxonomy" id="2817059"/>
    <lineage>
        <taxon>Bacteria</taxon>
        <taxon>Pseudomonadati</taxon>
        <taxon>Bacteroidota</taxon>
        <taxon>Cytophagia</taxon>
        <taxon>Cytophagales</taxon>
        <taxon>Spirosomataceae</taxon>
        <taxon>Fibrella</taxon>
    </lineage>
</organism>
<evidence type="ECO:0000313" key="2">
    <source>
        <dbReference type="EMBL" id="MBO0934603.1"/>
    </source>
</evidence>
<keyword evidence="1" id="KW-0812">Transmembrane</keyword>
<accession>A0A939GB73</accession>
<keyword evidence="3" id="KW-1185">Reference proteome</keyword>
<evidence type="ECO:0000313" key="3">
    <source>
        <dbReference type="Proteomes" id="UP000664795"/>
    </source>
</evidence>
<dbReference type="RefSeq" id="WP_207338569.1">
    <property type="nucleotide sequence ID" value="NZ_JAFMYU010000034.1"/>
</dbReference>
<keyword evidence="1" id="KW-0472">Membrane</keyword>
<dbReference type="Gene3D" id="1.10.530.10">
    <property type="match status" value="1"/>
</dbReference>